<protein>
    <submittedName>
        <fullName evidence="1">Uncharacterized protein</fullName>
    </submittedName>
</protein>
<dbReference type="Proteomes" id="UP000636960">
    <property type="component" value="Unassembled WGS sequence"/>
</dbReference>
<reference evidence="1" key="1">
    <citation type="submission" date="2021-01" db="EMBL/GenBank/DDBJ databases">
        <title>Whole genome shotgun sequence of Actinoplanes rishiriensis NBRC 108556.</title>
        <authorList>
            <person name="Komaki H."/>
            <person name="Tamura T."/>
        </authorList>
    </citation>
    <scope>NUCLEOTIDE SEQUENCE</scope>
    <source>
        <strain evidence="1">NBRC 108556</strain>
    </source>
</reference>
<accession>A0A919JX80</accession>
<evidence type="ECO:0000313" key="1">
    <source>
        <dbReference type="EMBL" id="GIE95294.1"/>
    </source>
</evidence>
<sequence>MRPLGVTAASTTVARGFCESRQAQLASGTSIELAAEAGELVVTTGAVRAMPPTKSPLPDVYTWMYFPPMQRLIDGAARHRNEAAFCCLSRGAAGDRP</sequence>
<keyword evidence="2" id="KW-1185">Reference proteome</keyword>
<gene>
    <name evidence="1" type="ORF">Ari01nite_27590</name>
</gene>
<proteinExistence type="predicted"/>
<comment type="caution">
    <text evidence="1">The sequence shown here is derived from an EMBL/GenBank/DDBJ whole genome shotgun (WGS) entry which is preliminary data.</text>
</comment>
<dbReference type="RefSeq" id="WP_203781590.1">
    <property type="nucleotide sequence ID" value="NZ_BOMV01000026.1"/>
</dbReference>
<evidence type="ECO:0000313" key="2">
    <source>
        <dbReference type="Proteomes" id="UP000636960"/>
    </source>
</evidence>
<organism evidence="1 2">
    <name type="scientific">Paractinoplanes rishiriensis</name>
    <dbReference type="NCBI Taxonomy" id="1050105"/>
    <lineage>
        <taxon>Bacteria</taxon>
        <taxon>Bacillati</taxon>
        <taxon>Actinomycetota</taxon>
        <taxon>Actinomycetes</taxon>
        <taxon>Micromonosporales</taxon>
        <taxon>Micromonosporaceae</taxon>
        <taxon>Paractinoplanes</taxon>
    </lineage>
</organism>
<dbReference type="AlphaFoldDB" id="A0A919JX80"/>
<name>A0A919JX80_9ACTN</name>
<dbReference type="EMBL" id="BOMV01000026">
    <property type="protein sequence ID" value="GIE95294.1"/>
    <property type="molecule type" value="Genomic_DNA"/>
</dbReference>